<gene>
    <name evidence="1" type="ORF">HXX76_010652</name>
</gene>
<dbReference type="EMBL" id="JAEHOC010000029">
    <property type="protein sequence ID" value="KAG2429872.1"/>
    <property type="molecule type" value="Genomic_DNA"/>
</dbReference>
<dbReference type="Proteomes" id="UP000650467">
    <property type="component" value="Unassembled WGS sequence"/>
</dbReference>
<comment type="caution">
    <text evidence="1">The sequence shown here is derived from an EMBL/GenBank/DDBJ whole genome shotgun (WGS) entry which is preliminary data.</text>
</comment>
<dbReference type="AlphaFoldDB" id="A0A835SR76"/>
<organism evidence="1 2">
    <name type="scientific">Chlamydomonas incerta</name>
    <dbReference type="NCBI Taxonomy" id="51695"/>
    <lineage>
        <taxon>Eukaryota</taxon>
        <taxon>Viridiplantae</taxon>
        <taxon>Chlorophyta</taxon>
        <taxon>core chlorophytes</taxon>
        <taxon>Chlorophyceae</taxon>
        <taxon>CS clade</taxon>
        <taxon>Chlamydomonadales</taxon>
        <taxon>Chlamydomonadaceae</taxon>
        <taxon>Chlamydomonas</taxon>
    </lineage>
</organism>
<dbReference type="OrthoDB" id="533115at2759"/>
<sequence length="171" mass="18773">MQKSFPCLGESSKRSAMPHLSKSLALVVLAVASLACLQGLRWLSQGYASADATIQASAANAVYTPAEAQFLGRNYRQRLLNAQLRDKDLEVKYLRAQLESAIEASKIKDDSIRTAEQVISELREREEVAKIGRSKAQLALAAKATALQTCQYQTETLLAEVTQCGKALRRM</sequence>
<reference evidence="1" key="1">
    <citation type="journal article" date="2020" name="bioRxiv">
        <title>Comparative genomics of Chlamydomonas.</title>
        <authorList>
            <person name="Craig R.J."/>
            <person name="Hasan A.R."/>
            <person name="Ness R.W."/>
            <person name="Keightley P.D."/>
        </authorList>
    </citation>
    <scope>NUCLEOTIDE SEQUENCE</scope>
    <source>
        <strain evidence="1">SAG 7.73</strain>
    </source>
</reference>
<name>A0A835SR76_CHLIN</name>
<evidence type="ECO:0000313" key="2">
    <source>
        <dbReference type="Proteomes" id="UP000650467"/>
    </source>
</evidence>
<protein>
    <submittedName>
        <fullName evidence="1">Uncharacterized protein</fullName>
    </submittedName>
</protein>
<keyword evidence="2" id="KW-1185">Reference proteome</keyword>
<proteinExistence type="predicted"/>
<accession>A0A835SR76</accession>
<evidence type="ECO:0000313" key="1">
    <source>
        <dbReference type="EMBL" id="KAG2429872.1"/>
    </source>
</evidence>